<feature type="domain" description="BTB" evidence="1">
    <location>
        <begin position="74"/>
        <end position="147"/>
    </location>
</feature>
<reference evidence="2 3" key="1">
    <citation type="submission" date="2018-06" db="EMBL/GenBank/DDBJ databases">
        <title>Comparative genomics reveals the genomic features of Rhizophagus irregularis, R. cerebriforme, R. diaphanum and Gigaspora rosea, and their symbiotic lifestyle signature.</title>
        <authorList>
            <person name="Morin E."/>
            <person name="San Clemente H."/>
            <person name="Chen E.C.H."/>
            <person name="De La Providencia I."/>
            <person name="Hainaut M."/>
            <person name="Kuo A."/>
            <person name="Kohler A."/>
            <person name="Murat C."/>
            <person name="Tang N."/>
            <person name="Roy S."/>
            <person name="Loubradou J."/>
            <person name="Henrissat B."/>
            <person name="Grigoriev I.V."/>
            <person name="Corradi N."/>
            <person name="Roux C."/>
            <person name="Martin F.M."/>
        </authorList>
    </citation>
    <scope>NUCLEOTIDE SEQUENCE [LARGE SCALE GENOMIC DNA]</scope>
    <source>
        <strain evidence="2 3">DAOM 227022</strain>
    </source>
</reference>
<evidence type="ECO:0000259" key="1">
    <source>
        <dbReference type="PROSITE" id="PS50097"/>
    </source>
</evidence>
<dbReference type="PANTHER" id="PTHR46306:SF1">
    <property type="entry name" value="BTB_POZ DOMAIN-CONTAINING PROTEIN 9"/>
    <property type="match status" value="1"/>
</dbReference>
<proteinExistence type="predicted"/>
<dbReference type="AlphaFoldDB" id="A0A397TJL7"/>
<dbReference type="OrthoDB" id="636773at2759"/>
<dbReference type="SMART" id="SM00225">
    <property type="entry name" value="BTB"/>
    <property type="match status" value="1"/>
</dbReference>
<feature type="non-terminal residue" evidence="2">
    <location>
        <position position="302"/>
    </location>
</feature>
<dbReference type="SUPFAM" id="SSF54695">
    <property type="entry name" value="POZ domain"/>
    <property type="match status" value="1"/>
</dbReference>
<dbReference type="GO" id="GO:0005737">
    <property type="term" value="C:cytoplasm"/>
    <property type="evidence" value="ECO:0007669"/>
    <property type="project" value="TreeGrafter"/>
</dbReference>
<keyword evidence="3" id="KW-1185">Reference proteome</keyword>
<dbReference type="PROSITE" id="PS50097">
    <property type="entry name" value="BTB"/>
    <property type="match status" value="1"/>
</dbReference>
<evidence type="ECO:0000313" key="2">
    <source>
        <dbReference type="EMBL" id="RIA97559.1"/>
    </source>
</evidence>
<gene>
    <name evidence="2" type="ORF">C1645_752154</name>
</gene>
<sequence length="302" mass="35699">MPDIPPRYLTIILRYIYCGKVDLTLQSLDTLNLLIIVKVFNIQSLTSCVQDHLTKHQKEFLQQNEILLKNGEEYDVIIYVGQNENFREVHAHSAILLTRSQYFHTELSKENIERKDGKFILRKADLLPYYLTLILKYIYCEKIDLTELHGSVVLELLKIVKLFNIQSLILQIKRHLIQHQYEILQQNPVEILESTYQNELLSEICDGCLETICVDPGILFDSDKFISLEAPIMELLLKRDDLSTYEIDIWEILMKWGLAQHSDIPQDVTKWNKEQITIMERTLHKYIPLIRFYDISSEDFFY</sequence>
<organism evidence="2 3">
    <name type="scientific">Glomus cerebriforme</name>
    <dbReference type="NCBI Taxonomy" id="658196"/>
    <lineage>
        <taxon>Eukaryota</taxon>
        <taxon>Fungi</taxon>
        <taxon>Fungi incertae sedis</taxon>
        <taxon>Mucoromycota</taxon>
        <taxon>Glomeromycotina</taxon>
        <taxon>Glomeromycetes</taxon>
        <taxon>Glomerales</taxon>
        <taxon>Glomeraceae</taxon>
        <taxon>Glomus</taxon>
    </lineage>
</organism>
<dbReference type="Gene3D" id="3.30.710.10">
    <property type="entry name" value="Potassium Channel Kv1.1, Chain A"/>
    <property type="match status" value="2"/>
</dbReference>
<dbReference type="Proteomes" id="UP000265703">
    <property type="component" value="Unassembled WGS sequence"/>
</dbReference>
<dbReference type="Pfam" id="PF00651">
    <property type="entry name" value="BTB"/>
    <property type="match status" value="1"/>
</dbReference>
<accession>A0A397TJL7</accession>
<dbReference type="STRING" id="658196.A0A397TJL7"/>
<dbReference type="PANTHER" id="PTHR46306">
    <property type="entry name" value="BTB/POZ DOMAIN-CONTAINING PROTEIN 9"/>
    <property type="match status" value="1"/>
</dbReference>
<comment type="caution">
    <text evidence="2">The sequence shown here is derived from an EMBL/GenBank/DDBJ whole genome shotgun (WGS) entry which is preliminary data.</text>
</comment>
<dbReference type="InterPro" id="IPR011333">
    <property type="entry name" value="SKP1/BTB/POZ_sf"/>
</dbReference>
<dbReference type="CDD" id="cd18186">
    <property type="entry name" value="BTB_POZ_ZBTB_KLHL-like"/>
    <property type="match status" value="1"/>
</dbReference>
<name>A0A397TJL7_9GLOM</name>
<dbReference type="InterPro" id="IPR052407">
    <property type="entry name" value="BTB_POZ_domain_cont_9"/>
</dbReference>
<protein>
    <recommendedName>
        <fullName evidence="1">BTB domain-containing protein</fullName>
    </recommendedName>
</protein>
<evidence type="ECO:0000313" key="3">
    <source>
        <dbReference type="Proteomes" id="UP000265703"/>
    </source>
</evidence>
<dbReference type="EMBL" id="QKYT01000028">
    <property type="protein sequence ID" value="RIA97559.1"/>
    <property type="molecule type" value="Genomic_DNA"/>
</dbReference>
<dbReference type="InterPro" id="IPR000210">
    <property type="entry name" value="BTB/POZ_dom"/>
</dbReference>